<keyword evidence="1" id="KW-0732">Signal</keyword>
<feature type="signal peptide" evidence="1">
    <location>
        <begin position="1"/>
        <end position="31"/>
    </location>
</feature>
<evidence type="ECO:0000313" key="2">
    <source>
        <dbReference type="EMBL" id="QEH36219.1"/>
    </source>
</evidence>
<protein>
    <recommendedName>
        <fullName evidence="4">Sulfur globule protein</fullName>
    </recommendedName>
</protein>
<reference evidence="2 3" key="1">
    <citation type="submission" date="2019-08" db="EMBL/GenBank/DDBJ databases">
        <title>Deep-cultivation of Planctomycetes and their phenomic and genomic characterization uncovers novel biology.</title>
        <authorList>
            <person name="Wiegand S."/>
            <person name="Jogler M."/>
            <person name="Boedeker C."/>
            <person name="Pinto D."/>
            <person name="Vollmers J."/>
            <person name="Rivas-Marin E."/>
            <person name="Kohn T."/>
            <person name="Peeters S.H."/>
            <person name="Heuer A."/>
            <person name="Rast P."/>
            <person name="Oberbeckmann S."/>
            <person name="Bunk B."/>
            <person name="Jeske O."/>
            <person name="Meyerdierks A."/>
            <person name="Storesund J.E."/>
            <person name="Kallscheuer N."/>
            <person name="Luecker S."/>
            <person name="Lage O.M."/>
            <person name="Pohl T."/>
            <person name="Merkel B.J."/>
            <person name="Hornburger P."/>
            <person name="Mueller R.-W."/>
            <person name="Bruemmer F."/>
            <person name="Labrenz M."/>
            <person name="Spormann A.M."/>
            <person name="Op den Camp H."/>
            <person name="Overmann J."/>
            <person name="Amann R."/>
            <person name="Jetten M.S.M."/>
            <person name="Mascher T."/>
            <person name="Medema M.H."/>
            <person name="Devos D.P."/>
            <person name="Kaster A.-K."/>
            <person name="Ovreas L."/>
            <person name="Rohde M."/>
            <person name="Galperin M.Y."/>
            <person name="Jogler C."/>
        </authorList>
    </citation>
    <scope>NUCLEOTIDE SEQUENCE [LARGE SCALE GENOMIC DNA]</scope>
    <source>
        <strain evidence="2 3">OJF2</strain>
    </source>
</reference>
<dbReference type="Proteomes" id="UP000324233">
    <property type="component" value="Chromosome"/>
</dbReference>
<organism evidence="2 3">
    <name type="scientific">Aquisphaera giovannonii</name>
    <dbReference type="NCBI Taxonomy" id="406548"/>
    <lineage>
        <taxon>Bacteria</taxon>
        <taxon>Pseudomonadati</taxon>
        <taxon>Planctomycetota</taxon>
        <taxon>Planctomycetia</taxon>
        <taxon>Isosphaerales</taxon>
        <taxon>Isosphaeraceae</taxon>
        <taxon>Aquisphaera</taxon>
    </lineage>
</organism>
<evidence type="ECO:0000313" key="3">
    <source>
        <dbReference type="Proteomes" id="UP000324233"/>
    </source>
</evidence>
<dbReference type="RefSeq" id="WP_148595931.1">
    <property type="nucleotide sequence ID" value="NZ_CP042997.1"/>
</dbReference>
<evidence type="ECO:0000256" key="1">
    <source>
        <dbReference type="SAM" id="SignalP"/>
    </source>
</evidence>
<feature type="chain" id="PRO_5023003362" description="Sulfur globule protein" evidence="1">
    <location>
        <begin position="32"/>
        <end position="117"/>
    </location>
</feature>
<keyword evidence="3" id="KW-1185">Reference proteome</keyword>
<accession>A0A5B9W7V7</accession>
<name>A0A5B9W7V7_9BACT</name>
<proteinExistence type="predicted"/>
<dbReference type="AlphaFoldDB" id="A0A5B9W7V7"/>
<sequence precursor="true">MSKSMRFRSRVAASFIAAGLVLMIGGTRAGAAAPGQHGSRGGGHAGAGPRMNAAHGHGPNVRYGGGHGYGHGYWRGRGWYGGWYRPYVYPVRHPYPYYPPYPYPYPTTNWYPWVPGY</sequence>
<dbReference type="KEGG" id="agv:OJF2_47790"/>
<evidence type="ECO:0008006" key="4">
    <source>
        <dbReference type="Google" id="ProtNLM"/>
    </source>
</evidence>
<dbReference type="EMBL" id="CP042997">
    <property type="protein sequence ID" value="QEH36219.1"/>
    <property type="molecule type" value="Genomic_DNA"/>
</dbReference>
<gene>
    <name evidence="2" type="ORF">OJF2_47790</name>
</gene>